<keyword evidence="2" id="KW-0732">Signal</keyword>
<sequence length="80" mass="9507">MSWSRTWWWWWQALTLSLLSLSSVCECRRFMERTTNYGRVRGLVETLQGGKRVEKYLGIPYARPPLGKLRFEVSDVHAMK</sequence>
<dbReference type="OrthoDB" id="19653at2759"/>
<protein>
    <recommendedName>
        <fullName evidence="3">Carboxylesterase type B domain-containing protein</fullName>
    </recommendedName>
</protein>
<dbReference type="EMBL" id="PZQS01000010">
    <property type="protein sequence ID" value="PVD22749.1"/>
    <property type="molecule type" value="Genomic_DNA"/>
</dbReference>
<evidence type="ECO:0000313" key="5">
    <source>
        <dbReference type="Proteomes" id="UP000245119"/>
    </source>
</evidence>
<evidence type="ECO:0000256" key="1">
    <source>
        <dbReference type="ARBA" id="ARBA00005964"/>
    </source>
</evidence>
<evidence type="ECO:0000259" key="3">
    <source>
        <dbReference type="Pfam" id="PF00135"/>
    </source>
</evidence>
<accession>A0A2T7NNK0</accession>
<feature type="domain" description="Carboxylesterase type B" evidence="3">
    <location>
        <begin position="34"/>
        <end position="73"/>
    </location>
</feature>
<dbReference type="AlphaFoldDB" id="A0A2T7NNK0"/>
<evidence type="ECO:0000256" key="2">
    <source>
        <dbReference type="SAM" id="SignalP"/>
    </source>
</evidence>
<evidence type="ECO:0000313" key="4">
    <source>
        <dbReference type="EMBL" id="PVD22749.1"/>
    </source>
</evidence>
<name>A0A2T7NNK0_POMCA</name>
<keyword evidence="5" id="KW-1185">Reference proteome</keyword>
<dbReference type="InterPro" id="IPR029058">
    <property type="entry name" value="AB_hydrolase_fold"/>
</dbReference>
<dbReference type="SUPFAM" id="SSF53474">
    <property type="entry name" value="alpha/beta-Hydrolases"/>
    <property type="match status" value="1"/>
</dbReference>
<feature type="signal peptide" evidence="2">
    <location>
        <begin position="1"/>
        <end position="27"/>
    </location>
</feature>
<dbReference type="PANTHER" id="PTHR43903">
    <property type="entry name" value="NEUROLIGIN"/>
    <property type="match status" value="1"/>
</dbReference>
<comment type="similarity">
    <text evidence="1">Belongs to the type-B carboxylesterase/lipase family.</text>
</comment>
<feature type="chain" id="PRO_5015508133" description="Carboxylesterase type B domain-containing protein" evidence="2">
    <location>
        <begin position="28"/>
        <end position="80"/>
    </location>
</feature>
<dbReference type="InterPro" id="IPR002018">
    <property type="entry name" value="CarbesteraseB"/>
</dbReference>
<reference evidence="4 5" key="1">
    <citation type="submission" date="2018-04" db="EMBL/GenBank/DDBJ databases">
        <title>The genome of golden apple snail Pomacea canaliculata provides insight into stress tolerance and invasive adaptation.</title>
        <authorList>
            <person name="Liu C."/>
            <person name="Liu B."/>
            <person name="Ren Y."/>
            <person name="Zhang Y."/>
            <person name="Wang H."/>
            <person name="Li S."/>
            <person name="Jiang F."/>
            <person name="Yin L."/>
            <person name="Zhang G."/>
            <person name="Qian W."/>
            <person name="Fan W."/>
        </authorList>
    </citation>
    <scope>NUCLEOTIDE SEQUENCE [LARGE SCALE GENOMIC DNA]</scope>
    <source>
        <strain evidence="4">SZHN2017</strain>
        <tissue evidence="4">Muscle</tissue>
    </source>
</reference>
<proteinExistence type="inferred from homology"/>
<organism evidence="4 5">
    <name type="scientific">Pomacea canaliculata</name>
    <name type="common">Golden apple snail</name>
    <dbReference type="NCBI Taxonomy" id="400727"/>
    <lineage>
        <taxon>Eukaryota</taxon>
        <taxon>Metazoa</taxon>
        <taxon>Spiralia</taxon>
        <taxon>Lophotrochozoa</taxon>
        <taxon>Mollusca</taxon>
        <taxon>Gastropoda</taxon>
        <taxon>Caenogastropoda</taxon>
        <taxon>Architaenioglossa</taxon>
        <taxon>Ampullarioidea</taxon>
        <taxon>Ampullariidae</taxon>
        <taxon>Pomacea</taxon>
    </lineage>
</organism>
<dbReference type="Gene3D" id="3.40.50.1820">
    <property type="entry name" value="alpha/beta hydrolase"/>
    <property type="match status" value="1"/>
</dbReference>
<dbReference type="Proteomes" id="UP000245119">
    <property type="component" value="Linkage Group LG10"/>
</dbReference>
<gene>
    <name evidence="4" type="ORF">C0Q70_16005</name>
</gene>
<dbReference type="Pfam" id="PF00135">
    <property type="entry name" value="COesterase"/>
    <property type="match status" value="1"/>
</dbReference>
<dbReference type="InterPro" id="IPR051093">
    <property type="entry name" value="Neuroligin/BSAL"/>
</dbReference>
<dbReference type="STRING" id="400727.A0A2T7NNK0"/>
<comment type="caution">
    <text evidence="4">The sequence shown here is derived from an EMBL/GenBank/DDBJ whole genome shotgun (WGS) entry which is preliminary data.</text>
</comment>